<dbReference type="InterPro" id="IPR029063">
    <property type="entry name" value="SAM-dependent_MTases_sf"/>
</dbReference>
<dbReference type="InterPro" id="IPR010719">
    <property type="entry name" value="MnmM_MeTrfase"/>
</dbReference>
<protein>
    <recommendedName>
        <fullName evidence="3">rRNA methylase</fullName>
    </recommendedName>
</protein>
<evidence type="ECO:0000313" key="1">
    <source>
        <dbReference type="EMBL" id="CCZ67253.1"/>
    </source>
</evidence>
<dbReference type="Proteomes" id="UP000018114">
    <property type="component" value="Unassembled WGS sequence"/>
</dbReference>
<organism evidence="1 2">
    <name type="scientific">Mediterraneibacter gnavus CAG:126</name>
    <dbReference type="NCBI Taxonomy" id="1263106"/>
    <lineage>
        <taxon>Bacteria</taxon>
        <taxon>Bacillati</taxon>
        <taxon>Bacillota</taxon>
        <taxon>Clostridia</taxon>
        <taxon>Lachnospirales</taxon>
        <taxon>Lachnospiraceae</taxon>
        <taxon>Mediterraneibacter</taxon>
    </lineage>
</organism>
<accession>R5TNA6</accession>
<dbReference type="PANTHER" id="PTHR35276">
    <property type="entry name" value="S-ADENOSYL-L-METHIONINE-DEPENDENT METHYLTRANSFERASES SUPERFAMILY PROTEIN"/>
    <property type="match status" value="1"/>
</dbReference>
<dbReference type="AlphaFoldDB" id="R5TNA6"/>
<proteinExistence type="predicted"/>
<name>R5TNA6_MEDGN</name>
<dbReference type="SUPFAM" id="SSF53335">
    <property type="entry name" value="S-adenosyl-L-methionine-dependent methyltransferases"/>
    <property type="match status" value="1"/>
</dbReference>
<comment type="caution">
    <text evidence="1">The sequence shown here is derived from an EMBL/GenBank/DDBJ whole genome shotgun (WGS) entry which is preliminary data.</text>
</comment>
<dbReference type="Pfam" id="PF06962">
    <property type="entry name" value="rRNA_methylase"/>
    <property type="match status" value="1"/>
</dbReference>
<reference evidence="1" key="1">
    <citation type="submission" date="2012-11" db="EMBL/GenBank/DDBJ databases">
        <title>Dependencies among metagenomic species, viruses, plasmids and units of genetic variation.</title>
        <authorList>
            <person name="Nielsen H.B."/>
            <person name="Almeida M."/>
            <person name="Juncker A.S."/>
            <person name="Rasmussen S."/>
            <person name="Li J."/>
            <person name="Sunagawa S."/>
            <person name="Plichta D."/>
            <person name="Gautier L."/>
            <person name="Le Chatelier E."/>
            <person name="Peletier E."/>
            <person name="Bonde I."/>
            <person name="Nielsen T."/>
            <person name="Manichanh C."/>
            <person name="Arumugam M."/>
            <person name="Batto J."/>
            <person name="Santos M.B.Q.D."/>
            <person name="Blom N."/>
            <person name="Borruel N."/>
            <person name="Burgdorf K.S."/>
            <person name="Boumezbeur F."/>
            <person name="Casellas F."/>
            <person name="Dore J."/>
            <person name="Guarner F."/>
            <person name="Hansen T."/>
            <person name="Hildebrand F."/>
            <person name="Kaas R.S."/>
            <person name="Kennedy S."/>
            <person name="Kristiansen K."/>
            <person name="Kultima J.R."/>
            <person name="Leonard P."/>
            <person name="Levenez F."/>
            <person name="Lund O."/>
            <person name="Moumen B."/>
            <person name="Le Paslier D."/>
            <person name="Pons N."/>
            <person name="Pedersen O."/>
            <person name="Prifti E."/>
            <person name="Qin J."/>
            <person name="Raes J."/>
            <person name="Tap J."/>
            <person name="Tims S."/>
            <person name="Ussery D.W."/>
            <person name="Yamada T."/>
            <person name="MetaHit consortium"/>
            <person name="Renault P."/>
            <person name="Sicheritz-Ponten T."/>
            <person name="Bork P."/>
            <person name="Wang J."/>
            <person name="Brunak S."/>
            <person name="Ehrlich S.D."/>
        </authorList>
    </citation>
    <scope>NUCLEOTIDE SEQUENCE [LARGE SCALE GENOMIC DNA]</scope>
</reference>
<dbReference type="CDD" id="cd02440">
    <property type="entry name" value="AdoMet_MTases"/>
    <property type="match status" value="1"/>
</dbReference>
<dbReference type="PANTHER" id="PTHR35276:SF1">
    <property type="entry name" value="TRNA (MNM(5)S(2)U34)-METHYLTRANSFERASE, CHLOROPLASTIC"/>
    <property type="match status" value="1"/>
</dbReference>
<evidence type="ECO:0008006" key="3">
    <source>
        <dbReference type="Google" id="ProtNLM"/>
    </source>
</evidence>
<evidence type="ECO:0000313" key="2">
    <source>
        <dbReference type="Proteomes" id="UP000018114"/>
    </source>
</evidence>
<sequence length="234" mass="26301">MPREKQNFWRPDKEYKGRRGYADCGEDSAVSVLYSGDEKGERMPGYQITEYCHRMIREHIKEGDCCVDATAGNGNDTEFLCRLTGADGKVYAFDIQKAAVEHTRKRLEEAGLSERAKVILDGHEHMENYVRETVSAITFNFGYLPGGDHQIATQADTSIQAIEAGLRLLKKGGIMSLCIYSGGDSGFAEKEALLSYLETLDSRTFLVIVSTYYNRQNHPPIPAFVIRIKEERGE</sequence>
<gene>
    <name evidence="1" type="ORF">BN481_02486</name>
</gene>
<dbReference type="EMBL" id="CBAL010000067">
    <property type="protein sequence ID" value="CCZ67253.1"/>
    <property type="molecule type" value="Genomic_DNA"/>
</dbReference>
<dbReference type="Gene3D" id="3.40.50.150">
    <property type="entry name" value="Vaccinia Virus protein VP39"/>
    <property type="match status" value="1"/>
</dbReference>